<evidence type="ECO:0000313" key="3">
    <source>
        <dbReference type="Proteomes" id="UP000032180"/>
    </source>
</evidence>
<accession>A0A0D9W3D7</accession>
<sequence>MPAARPPSPSTPQEEGEEPVHCKFLEDAVGRCGDSSPPPSNASLGGVAGVALVEAMAGAWALKDLVEVVAVVVTPAGAADSEEVVAGGATPALAAGASVDDDDNDNDEEEFDDNGQRVNWKQRLAHSSI</sequence>
<keyword evidence="3" id="KW-1185">Reference proteome</keyword>
<proteinExistence type="predicted"/>
<reference evidence="2" key="3">
    <citation type="submission" date="2015-04" db="UniProtKB">
        <authorList>
            <consortium name="EnsemblPlants"/>
        </authorList>
    </citation>
    <scope>IDENTIFICATION</scope>
</reference>
<feature type="region of interest" description="Disordered" evidence="1">
    <location>
        <begin position="90"/>
        <end position="129"/>
    </location>
</feature>
<evidence type="ECO:0000313" key="2">
    <source>
        <dbReference type="EnsemblPlants" id="LPERR04G04780.1"/>
    </source>
</evidence>
<feature type="compositionally biased region" description="Acidic residues" evidence="1">
    <location>
        <begin position="99"/>
        <end position="113"/>
    </location>
</feature>
<dbReference type="AlphaFoldDB" id="A0A0D9W3D7"/>
<reference evidence="3" key="2">
    <citation type="submission" date="2013-12" db="EMBL/GenBank/DDBJ databases">
        <authorList>
            <person name="Yu Y."/>
            <person name="Lee S."/>
            <person name="de Baynast K."/>
            <person name="Wissotski M."/>
            <person name="Liu L."/>
            <person name="Talag J."/>
            <person name="Goicoechea J."/>
            <person name="Angelova A."/>
            <person name="Jetty R."/>
            <person name="Kudrna D."/>
            <person name="Golser W."/>
            <person name="Rivera L."/>
            <person name="Zhang J."/>
            <person name="Wing R."/>
        </authorList>
    </citation>
    <scope>NUCLEOTIDE SEQUENCE</scope>
</reference>
<dbReference type="Gramene" id="LPERR04G04780.1">
    <property type="protein sequence ID" value="LPERR04G04780.1"/>
    <property type="gene ID" value="LPERR04G04780"/>
</dbReference>
<organism evidence="2 3">
    <name type="scientific">Leersia perrieri</name>
    <dbReference type="NCBI Taxonomy" id="77586"/>
    <lineage>
        <taxon>Eukaryota</taxon>
        <taxon>Viridiplantae</taxon>
        <taxon>Streptophyta</taxon>
        <taxon>Embryophyta</taxon>
        <taxon>Tracheophyta</taxon>
        <taxon>Spermatophyta</taxon>
        <taxon>Magnoliopsida</taxon>
        <taxon>Liliopsida</taxon>
        <taxon>Poales</taxon>
        <taxon>Poaceae</taxon>
        <taxon>BOP clade</taxon>
        <taxon>Oryzoideae</taxon>
        <taxon>Oryzeae</taxon>
        <taxon>Oryzinae</taxon>
        <taxon>Leersia</taxon>
    </lineage>
</organism>
<reference evidence="2 3" key="1">
    <citation type="submission" date="2012-08" db="EMBL/GenBank/DDBJ databases">
        <title>Oryza genome evolution.</title>
        <authorList>
            <person name="Wing R.A."/>
        </authorList>
    </citation>
    <scope>NUCLEOTIDE SEQUENCE</scope>
</reference>
<dbReference type="Proteomes" id="UP000032180">
    <property type="component" value="Chromosome 4"/>
</dbReference>
<dbReference type="EnsemblPlants" id="LPERR04G04780.1">
    <property type="protein sequence ID" value="LPERR04G04780.1"/>
    <property type="gene ID" value="LPERR04G04780"/>
</dbReference>
<protein>
    <submittedName>
        <fullName evidence="2">Uncharacterized protein</fullName>
    </submittedName>
</protein>
<dbReference type="HOGENOM" id="CLU_1951899_0_0_1"/>
<name>A0A0D9W3D7_9ORYZ</name>
<evidence type="ECO:0000256" key="1">
    <source>
        <dbReference type="SAM" id="MobiDB-lite"/>
    </source>
</evidence>